<keyword evidence="2" id="KW-1185">Reference proteome</keyword>
<protein>
    <submittedName>
        <fullName evidence="1">Uncharacterized protein</fullName>
    </submittedName>
</protein>
<dbReference type="EMBL" id="KB742806">
    <property type="protein sequence ID" value="EOB04223.1"/>
    <property type="molecule type" value="Genomic_DNA"/>
</dbReference>
<evidence type="ECO:0000313" key="1">
    <source>
        <dbReference type="EMBL" id="EOB04223.1"/>
    </source>
</evidence>
<dbReference type="AlphaFoldDB" id="R0LUW5"/>
<gene>
    <name evidence="1" type="ORF">Anapl_08090</name>
</gene>
<organism evidence="1 2">
    <name type="scientific">Anas platyrhynchos</name>
    <name type="common">Mallard</name>
    <name type="synonym">Anas boschas</name>
    <dbReference type="NCBI Taxonomy" id="8839"/>
    <lineage>
        <taxon>Eukaryota</taxon>
        <taxon>Metazoa</taxon>
        <taxon>Chordata</taxon>
        <taxon>Craniata</taxon>
        <taxon>Vertebrata</taxon>
        <taxon>Euteleostomi</taxon>
        <taxon>Archelosauria</taxon>
        <taxon>Archosauria</taxon>
        <taxon>Dinosauria</taxon>
        <taxon>Saurischia</taxon>
        <taxon>Theropoda</taxon>
        <taxon>Coelurosauria</taxon>
        <taxon>Aves</taxon>
        <taxon>Neognathae</taxon>
        <taxon>Galloanserae</taxon>
        <taxon>Anseriformes</taxon>
        <taxon>Anatidae</taxon>
        <taxon>Anatinae</taxon>
        <taxon>Anas</taxon>
    </lineage>
</organism>
<accession>R0LUW5</accession>
<name>R0LUW5_ANAPL</name>
<dbReference type="Proteomes" id="UP000296049">
    <property type="component" value="Unassembled WGS sequence"/>
</dbReference>
<proteinExistence type="predicted"/>
<evidence type="ECO:0000313" key="2">
    <source>
        <dbReference type="Proteomes" id="UP000296049"/>
    </source>
</evidence>
<reference evidence="2" key="1">
    <citation type="journal article" date="2013" name="Nat. Genet.">
        <title>The duck genome and transcriptome provide insight into an avian influenza virus reservoir species.</title>
        <authorList>
            <person name="Huang Y."/>
            <person name="Li Y."/>
            <person name="Burt D.W."/>
            <person name="Chen H."/>
            <person name="Zhang Y."/>
            <person name="Qian W."/>
            <person name="Kim H."/>
            <person name="Gan S."/>
            <person name="Zhao Y."/>
            <person name="Li J."/>
            <person name="Yi K."/>
            <person name="Feng H."/>
            <person name="Zhu P."/>
            <person name="Li B."/>
            <person name="Liu Q."/>
            <person name="Fairley S."/>
            <person name="Magor K.E."/>
            <person name="Du Z."/>
            <person name="Hu X."/>
            <person name="Goodman L."/>
            <person name="Tafer H."/>
            <person name="Vignal A."/>
            <person name="Lee T."/>
            <person name="Kim K.W."/>
            <person name="Sheng Z."/>
            <person name="An Y."/>
            <person name="Searle S."/>
            <person name="Herrero J."/>
            <person name="Groenen M.A."/>
            <person name="Crooijmans R.P."/>
            <person name="Faraut T."/>
            <person name="Cai Q."/>
            <person name="Webster R.G."/>
            <person name="Aldridge J.R."/>
            <person name="Warren W.C."/>
            <person name="Bartschat S."/>
            <person name="Kehr S."/>
            <person name="Marz M."/>
            <person name="Stadler P.F."/>
            <person name="Smith J."/>
            <person name="Kraus R.H."/>
            <person name="Zhao Y."/>
            <person name="Ren L."/>
            <person name="Fei J."/>
            <person name="Morisson M."/>
            <person name="Kaiser P."/>
            <person name="Griffin D.K."/>
            <person name="Rao M."/>
            <person name="Pitel F."/>
            <person name="Wang J."/>
            <person name="Li N."/>
        </authorList>
    </citation>
    <scope>NUCLEOTIDE SEQUENCE [LARGE SCALE GENOMIC DNA]</scope>
</reference>
<sequence length="221" mass="25555">MILCKCYLNATSSTIMDTTLAQIAQESEVKEVSYTCLHFLLEWVKTNSVLTVPQTFLCGYRFINFKCASIVQMLEGVTIYSHAQHSSGARTTLKSFREIRREILQQEGEVRDFCGYTSKGLWEGFKIHKEFTKVKTEKQSFLSCRAEYETVACHTEAVVFMKTIVHFRVIWTRAYLGSVAMKRRIPFPDSSTIEQLEAFSGRLYRYSHLFNIKINFPHLGI</sequence>